<dbReference type="InterPro" id="IPR036890">
    <property type="entry name" value="HATPase_C_sf"/>
</dbReference>
<evidence type="ECO:0000256" key="9">
    <source>
        <dbReference type="ARBA" id="ARBA00022777"/>
    </source>
</evidence>
<dbReference type="InterPro" id="IPR005467">
    <property type="entry name" value="His_kinase_dom"/>
</dbReference>
<dbReference type="SUPFAM" id="SSF55874">
    <property type="entry name" value="ATPase domain of HSP90 chaperone/DNA topoisomerase II/histidine kinase"/>
    <property type="match status" value="1"/>
</dbReference>
<dbReference type="CDD" id="cd00075">
    <property type="entry name" value="HATPase"/>
    <property type="match status" value="1"/>
</dbReference>
<dbReference type="SUPFAM" id="SSF158472">
    <property type="entry name" value="HAMP domain-like"/>
    <property type="match status" value="1"/>
</dbReference>
<keyword evidence="11 15" id="KW-1133">Transmembrane helix</keyword>
<feature type="transmembrane region" description="Helical" evidence="15">
    <location>
        <begin position="82"/>
        <end position="102"/>
    </location>
</feature>
<dbReference type="Proteomes" id="UP001623660">
    <property type="component" value="Unassembled WGS sequence"/>
</dbReference>
<comment type="caution">
    <text evidence="18">The sequence shown here is derived from an EMBL/GenBank/DDBJ whole genome shotgun (WGS) entry which is preliminary data.</text>
</comment>
<evidence type="ECO:0000256" key="15">
    <source>
        <dbReference type="SAM" id="Phobius"/>
    </source>
</evidence>
<dbReference type="PROSITE" id="PS50885">
    <property type="entry name" value="HAMP"/>
    <property type="match status" value="1"/>
</dbReference>
<dbReference type="PROSITE" id="PS50109">
    <property type="entry name" value="HIS_KIN"/>
    <property type="match status" value="1"/>
</dbReference>
<keyword evidence="6" id="KW-0808">Transferase</keyword>
<comment type="catalytic activity">
    <reaction evidence="1">
        <text>ATP + protein L-histidine = ADP + protein N-phospho-L-histidine.</text>
        <dbReference type="EC" id="2.7.13.3"/>
    </reaction>
</comment>
<dbReference type="EMBL" id="JBJHZX010000021">
    <property type="protein sequence ID" value="MFL0196721.1"/>
    <property type="molecule type" value="Genomic_DNA"/>
</dbReference>
<dbReference type="Pfam" id="PF00512">
    <property type="entry name" value="HisKA"/>
    <property type="match status" value="1"/>
</dbReference>
<evidence type="ECO:0000256" key="10">
    <source>
        <dbReference type="ARBA" id="ARBA00022840"/>
    </source>
</evidence>
<dbReference type="SMART" id="SM00387">
    <property type="entry name" value="HATPase_c"/>
    <property type="match status" value="1"/>
</dbReference>
<evidence type="ECO:0000256" key="13">
    <source>
        <dbReference type="ARBA" id="ARBA00023136"/>
    </source>
</evidence>
<evidence type="ECO:0000313" key="19">
    <source>
        <dbReference type="Proteomes" id="UP001623660"/>
    </source>
</evidence>
<dbReference type="InterPro" id="IPR004358">
    <property type="entry name" value="Sig_transdc_His_kin-like_C"/>
</dbReference>
<feature type="domain" description="HAMP" evidence="17">
    <location>
        <begin position="104"/>
        <end position="156"/>
    </location>
</feature>
<keyword evidence="9 18" id="KW-0418">Kinase</keyword>
<evidence type="ECO:0000256" key="6">
    <source>
        <dbReference type="ARBA" id="ARBA00022679"/>
    </source>
</evidence>
<evidence type="ECO:0000256" key="8">
    <source>
        <dbReference type="ARBA" id="ARBA00022741"/>
    </source>
</evidence>
<comment type="subcellular location">
    <subcellularLocation>
        <location evidence="2">Cell membrane</location>
        <topology evidence="2">Multi-pass membrane protein</topology>
    </subcellularLocation>
</comment>
<evidence type="ECO:0000256" key="7">
    <source>
        <dbReference type="ARBA" id="ARBA00022692"/>
    </source>
</evidence>
<dbReference type="Gene3D" id="6.10.340.10">
    <property type="match status" value="1"/>
</dbReference>
<evidence type="ECO:0000256" key="5">
    <source>
        <dbReference type="ARBA" id="ARBA00022553"/>
    </source>
</evidence>
<keyword evidence="7 15" id="KW-0812">Transmembrane</keyword>
<dbReference type="InterPro" id="IPR003594">
    <property type="entry name" value="HATPase_dom"/>
</dbReference>
<organism evidence="18 19">
    <name type="scientific">Candidatus Clostridium eludens</name>
    <dbReference type="NCBI Taxonomy" id="3381663"/>
    <lineage>
        <taxon>Bacteria</taxon>
        <taxon>Bacillati</taxon>
        <taxon>Bacillota</taxon>
        <taxon>Clostridia</taxon>
        <taxon>Eubacteriales</taxon>
        <taxon>Clostridiaceae</taxon>
        <taxon>Clostridium</taxon>
    </lineage>
</organism>
<dbReference type="CDD" id="cd00082">
    <property type="entry name" value="HisKA"/>
    <property type="match status" value="1"/>
</dbReference>
<dbReference type="EC" id="2.7.13.3" evidence="3"/>
<dbReference type="Gene3D" id="3.30.565.10">
    <property type="entry name" value="Histidine kinase-like ATPase, C-terminal domain"/>
    <property type="match status" value="1"/>
</dbReference>
<keyword evidence="19" id="KW-1185">Reference proteome</keyword>
<evidence type="ECO:0000259" key="17">
    <source>
        <dbReference type="PROSITE" id="PS50885"/>
    </source>
</evidence>
<keyword evidence="14" id="KW-0175">Coiled coil</keyword>
<dbReference type="CDD" id="cd06225">
    <property type="entry name" value="HAMP"/>
    <property type="match status" value="1"/>
</dbReference>
<dbReference type="InterPro" id="IPR050398">
    <property type="entry name" value="HssS/ArlS-like"/>
</dbReference>
<keyword evidence="5" id="KW-0597">Phosphoprotein</keyword>
<feature type="coiled-coil region" evidence="14">
    <location>
        <begin position="144"/>
        <end position="171"/>
    </location>
</feature>
<sequence length="392" mass="45721">MNRKYFNKWPNKMYIKHIKYHSKHDKHDHLHMEHHNHYHHHHHQEFYQFQRYLKWLRPITFLIPIAIIYFIFKFIGVKAITIFIAIVFGASQVIHLLVLLSLEKRIIKPIEKLQKGVEQISSGNYEVRIENDIFNEIGVLIGQFNDMAQKLEKGEKAKQEYENNRKALIANISHDLKTPITSVSGYIEAILDGVVTSPEKISSYLKIVESNINYINKLIDDLFLFSKLDLQKLEFKFQIVKIKSFMQDLMEEFKFTLGEKNIIFNFYDNIEEELQVNIDGKRIYQAMRNIIGNAVKYGAVNNLSINTELIKKGNFIKINIEDNGPGIEKDKLPHIFDRFYRVDTERTKDLMSTGLGLAIAREIIEAHGGSISVYSVLNEGSTFTIMLPIMNS</sequence>
<dbReference type="RefSeq" id="WP_406792829.1">
    <property type="nucleotide sequence ID" value="NZ_JBJHZX010000021.1"/>
</dbReference>
<dbReference type="PANTHER" id="PTHR45528:SF1">
    <property type="entry name" value="SENSOR HISTIDINE KINASE CPXA"/>
    <property type="match status" value="1"/>
</dbReference>
<dbReference type="InterPro" id="IPR003661">
    <property type="entry name" value="HisK_dim/P_dom"/>
</dbReference>
<dbReference type="Pfam" id="PF00672">
    <property type="entry name" value="HAMP"/>
    <property type="match status" value="1"/>
</dbReference>
<dbReference type="Pfam" id="PF02518">
    <property type="entry name" value="HATPase_c"/>
    <property type="match status" value="1"/>
</dbReference>
<evidence type="ECO:0000256" key="4">
    <source>
        <dbReference type="ARBA" id="ARBA00022475"/>
    </source>
</evidence>
<reference evidence="18 19" key="1">
    <citation type="submission" date="2024-11" db="EMBL/GenBank/DDBJ databases">
        <authorList>
            <person name="Heng Y.C."/>
            <person name="Lim A.C.H."/>
            <person name="Lee J.K.Y."/>
            <person name="Kittelmann S."/>
        </authorList>
    </citation>
    <scope>NUCLEOTIDE SEQUENCE [LARGE SCALE GENOMIC DNA]</scope>
    <source>
        <strain evidence="18 19">WILCCON 0269</strain>
    </source>
</reference>
<evidence type="ECO:0000256" key="3">
    <source>
        <dbReference type="ARBA" id="ARBA00012438"/>
    </source>
</evidence>
<accession>A0ABW8SLQ1</accession>
<evidence type="ECO:0000256" key="12">
    <source>
        <dbReference type="ARBA" id="ARBA00023012"/>
    </source>
</evidence>
<feature type="domain" description="Histidine kinase" evidence="16">
    <location>
        <begin position="171"/>
        <end position="391"/>
    </location>
</feature>
<evidence type="ECO:0000259" key="16">
    <source>
        <dbReference type="PROSITE" id="PS50109"/>
    </source>
</evidence>
<protein>
    <recommendedName>
        <fullName evidence="3">histidine kinase</fullName>
        <ecNumber evidence="3">2.7.13.3</ecNumber>
    </recommendedName>
</protein>
<proteinExistence type="predicted"/>
<dbReference type="InterPro" id="IPR003660">
    <property type="entry name" value="HAMP_dom"/>
</dbReference>
<dbReference type="PANTHER" id="PTHR45528">
    <property type="entry name" value="SENSOR HISTIDINE KINASE CPXA"/>
    <property type="match status" value="1"/>
</dbReference>
<evidence type="ECO:0000313" key="18">
    <source>
        <dbReference type="EMBL" id="MFL0196721.1"/>
    </source>
</evidence>
<dbReference type="SMART" id="SM00388">
    <property type="entry name" value="HisKA"/>
    <property type="match status" value="1"/>
</dbReference>
<dbReference type="SUPFAM" id="SSF47384">
    <property type="entry name" value="Homodimeric domain of signal transducing histidine kinase"/>
    <property type="match status" value="1"/>
</dbReference>
<evidence type="ECO:0000256" key="14">
    <source>
        <dbReference type="SAM" id="Coils"/>
    </source>
</evidence>
<dbReference type="SMART" id="SM00304">
    <property type="entry name" value="HAMP"/>
    <property type="match status" value="1"/>
</dbReference>
<evidence type="ECO:0000256" key="1">
    <source>
        <dbReference type="ARBA" id="ARBA00000085"/>
    </source>
</evidence>
<name>A0ABW8SLQ1_9CLOT</name>
<gene>
    <name evidence="18" type="ORF">ACJDU8_14320</name>
</gene>
<keyword evidence="13 15" id="KW-0472">Membrane</keyword>
<evidence type="ECO:0000256" key="2">
    <source>
        <dbReference type="ARBA" id="ARBA00004651"/>
    </source>
</evidence>
<keyword evidence="8" id="KW-0547">Nucleotide-binding</keyword>
<dbReference type="PRINTS" id="PR00344">
    <property type="entry name" value="BCTRLSENSOR"/>
</dbReference>
<evidence type="ECO:0000256" key="11">
    <source>
        <dbReference type="ARBA" id="ARBA00022989"/>
    </source>
</evidence>
<feature type="transmembrane region" description="Helical" evidence="15">
    <location>
        <begin position="55"/>
        <end position="76"/>
    </location>
</feature>
<dbReference type="GO" id="GO:0016301">
    <property type="term" value="F:kinase activity"/>
    <property type="evidence" value="ECO:0007669"/>
    <property type="project" value="UniProtKB-KW"/>
</dbReference>
<keyword evidence="4" id="KW-1003">Cell membrane</keyword>
<keyword evidence="12" id="KW-0902">Two-component regulatory system</keyword>
<dbReference type="Gene3D" id="1.10.287.130">
    <property type="match status" value="1"/>
</dbReference>
<keyword evidence="10" id="KW-0067">ATP-binding</keyword>
<dbReference type="InterPro" id="IPR036097">
    <property type="entry name" value="HisK_dim/P_sf"/>
</dbReference>